<dbReference type="eggNOG" id="ENOG502QSX8">
    <property type="taxonomic scope" value="Eukaryota"/>
</dbReference>
<dbReference type="GO" id="GO:0016020">
    <property type="term" value="C:membrane"/>
    <property type="evidence" value="ECO:0007669"/>
    <property type="project" value="InterPro"/>
</dbReference>
<dbReference type="PANTHER" id="PTHR45817">
    <property type="entry name" value="LYSYL OXIDASE-LIKE-RELATED"/>
    <property type="match status" value="1"/>
</dbReference>
<dbReference type="HOGENOM" id="CLU_002555_1_4_1"/>
<dbReference type="STRING" id="45351.A7SEY2"/>
<dbReference type="SMART" id="SM00202">
    <property type="entry name" value="SR"/>
    <property type="match status" value="1"/>
</dbReference>
<keyword evidence="2 3" id="KW-1015">Disulfide bond</keyword>
<dbReference type="EMBL" id="DS469640">
    <property type="protein sequence ID" value="EDO37717.1"/>
    <property type="molecule type" value="Genomic_DNA"/>
</dbReference>
<feature type="domain" description="SRCR" evidence="4">
    <location>
        <begin position="118"/>
        <end position="159"/>
    </location>
</feature>
<evidence type="ECO:0000256" key="2">
    <source>
        <dbReference type="ARBA" id="ARBA00023157"/>
    </source>
</evidence>
<dbReference type="Pfam" id="PF00530">
    <property type="entry name" value="SRCR"/>
    <property type="match status" value="2"/>
</dbReference>
<sequence length="159" mass="18414">FQPETVRLRSGVQLWEGRVEVTSDRYRNYWGSVCDDRFTHKEANVVCRALGWGTAKYVYRNAWFGQATGKIFMDDVSCRGWEKNLHSCKYRNSRRGNCDHYEDVGVRCNAPTLYNHKIRLTGGETDMDGRVEFFMDGQWGTVCGDSWGLKEAIVVCRHL</sequence>
<feature type="non-terminal residue" evidence="5">
    <location>
        <position position="159"/>
    </location>
</feature>
<proteinExistence type="predicted"/>
<dbReference type="SUPFAM" id="SSF56487">
    <property type="entry name" value="SRCR-like"/>
    <property type="match status" value="2"/>
</dbReference>
<dbReference type="FunFam" id="3.10.250.10:FF:000001">
    <property type="entry name" value="Lysyl oxidase 4 isoform X1"/>
    <property type="match status" value="1"/>
</dbReference>
<feature type="domain" description="SRCR" evidence="4">
    <location>
        <begin position="6"/>
        <end position="109"/>
    </location>
</feature>
<keyword evidence="6" id="KW-1185">Reference proteome</keyword>
<dbReference type="AlphaFoldDB" id="A7SEY2"/>
<evidence type="ECO:0000259" key="4">
    <source>
        <dbReference type="PROSITE" id="PS50287"/>
    </source>
</evidence>
<protein>
    <recommendedName>
        <fullName evidence="4">SRCR domain-containing protein</fullName>
    </recommendedName>
</protein>
<comment type="caution">
    <text evidence="3">Lacks conserved residue(s) required for the propagation of feature annotation.</text>
</comment>
<dbReference type="InterPro" id="IPR036772">
    <property type="entry name" value="SRCR-like_dom_sf"/>
</dbReference>
<dbReference type="PANTHER" id="PTHR45817:SF4">
    <property type="entry name" value="LYSYL OXIDASE-LIKE-RELATED"/>
    <property type="match status" value="1"/>
</dbReference>
<dbReference type="InParanoid" id="A7SEY2"/>
<evidence type="ECO:0000313" key="6">
    <source>
        <dbReference type="Proteomes" id="UP000001593"/>
    </source>
</evidence>
<evidence type="ECO:0000256" key="3">
    <source>
        <dbReference type="PROSITE-ProRule" id="PRU00196"/>
    </source>
</evidence>
<name>A7SEY2_NEMVE</name>
<evidence type="ECO:0000313" key="5">
    <source>
        <dbReference type="EMBL" id="EDO37717.1"/>
    </source>
</evidence>
<feature type="non-terminal residue" evidence="5">
    <location>
        <position position="1"/>
    </location>
</feature>
<dbReference type="Proteomes" id="UP000001593">
    <property type="component" value="Unassembled WGS sequence"/>
</dbReference>
<keyword evidence="1" id="KW-0732">Signal</keyword>
<dbReference type="Gene3D" id="3.10.250.10">
    <property type="entry name" value="SRCR-like domain"/>
    <property type="match status" value="2"/>
</dbReference>
<dbReference type="PROSITE" id="PS50287">
    <property type="entry name" value="SRCR_2"/>
    <property type="match status" value="2"/>
</dbReference>
<reference evidence="5 6" key="1">
    <citation type="journal article" date="2007" name="Science">
        <title>Sea anemone genome reveals ancestral eumetazoan gene repertoire and genomic organization.</title>
        <authorList>
            <person name="Putnam N.H."/>
            <person name="Srivastava M."/>
            <person name="Hellsten U."/>
            <person name="Dirks B."/>
            <person name="Chapman J."/>
            <person name="Salamov A."/>
            <person name="Terry A."/>
            <person name="Shapiro H."/>
            <person name="Lindquist E."/>
            <person name="Kapitonov V.V."/>
            <person name="Jurka J."/>
            <person name="Genikhovich G."/>
            <person name="Grigoriev I.V."/>
            <person name="Lucas S.M."/>
            <person name="Steele R.E."/>
            <person name="Finnerty J.R."/>
            <person name="Technau U."/>
            <person name="Martindale M.Q."/>
            <person name="Rokhsar D.S."/>
        </authorList>
    </citation>
    <scope>NUCLEOTIDE SEQUENCE [LARGE SCALE GENOMIC DNA]</scope>
    <source>
        <strain evidence="6">CH2 X CH6</strain>
    </source>
</reference>
<dbReference type="OMA" id="NVWMIGA"/>
<feature type="disulfide bond" evidence="3">
    <location>
        <begin position="47"/>
        <end position="108"/>
    </location>
</feature>
<accession>A7SEY2</accession>
<gene>
    <name evidence="5" type="ORF">NEMVEDRAFT_v1g115856</name>
</gene>
<dbReference type="InterPro" id="IPR050912">
    <property type="entry name" value="LOX-like_protein"/>
</dbReference>
<dbReference type="PRINTS" id="PR00258">
    <property type="entry name" value="SPERACTRCPTR"/>
</dbReference>
<dbReference type="PhylomeDB" id="A7SEY2"/>
<feature type="disulfide bond" evidence="3">
    <location>
        <begin position="34"/>
        <end position="98"/>
    </location>
</feature>
<organism evidence="5 6">
    <name type="scientific">Nematostella vectensis</name>
    <name type="common">Starlet sea anemone</name>
    <dbReference type="NCBI Taxonomy" id="45351"/>
    <lineage>
        <taxon>Eukaryota</taxon>
        <taxon>Metazoa</taxon>
        <taxon>Cnidaria</taxon>
        <taxon>Anthozoa</taxon>
        <taxon>Hexacorallia</taxon>
        <taxon>Actiniaria</taxon>
        <taxon>Edwardsiidae</taxon>
        <taxon>Nematostella</taxon>
    </lineage>
</organism>
<evidence type="ECO:0000256" key="1">
    <source>
        <dbReference type="ARBA" id="ARBA00022729"/>
    </source>
</evidence>
<feature type="disulfide bond" evidence="3">
    <location>
        <begin position="78"/>
        <end position="88"/>
    </location>
</feature>
<dbReference type="InterPro" id="IPR001190">
    <property type="entry name" value="SRCR"/>
</dbReference>